<keyword evidence="2" id="KW-0694">RNA-binding</keyword>
<proteinExistence type="predicted"/>
<feature type="domain" description="Large ribosomal subunit protein bL25 beta" evidence="6">
    <location>
        <begin position="151"/>
        <end position="229"/>
    </location>
</feature>
<feature type="domain" description="Large ribosomal subunit protein bL25 L25" evidence="5">
    <location>
        <begin position="22"/>
        <end position="138"/>
    </location>
</feature>
<dbReference type="Gene3D" id="2.40.240.10">
    <property type="entry name" value="Ribosomal Protein L25, Chain P"/>
    <property type="match status" value="1"/>
</dbReference>
<dbReference type="Proteomes" id="UP001165065">
    <property type="component" value="Unassembled WGS sequence"/>
</dbReference>
<accession>A0A9W7FZ00</accession>
<keyword evidence="1" id="KW-0699">rRNA-binding</keyword>
<comment type="caution">
    <text evidence="7">The sequence shown here is derived from an EMBL/GenBank/DDBJ whole genome shotgun (WGS) entry which is preliminary data.</text>
</comment>
<dbReference type="InterPro" id="IPR029751">
    <property type="entry name" value="Ribosomal_L25_dom"/>
</dbReference>
<dbReference type="InterPro" id="IPR037121">
    <property type="entry name" value="Ribosomal_bL25_C"/>
</dbReference>
<evidence type="ECO:0000259" key="6">
    <source>
        <dbReference type="Pfam" id="PF14693"/>
    </source>
</evidence>
<reference evidence="8" key="1">
    <citation type="journal article" date="2023" name="Commun. Biol.">
        <title>Genome analysis of Parmales, the sister group of diatoms, reveals the evolutionary specialization of diatoms from phago-mixotrophs to photoautotrophs.</title>
        <authorList>
            <person name="Ban H."/>
            <person name="Sato S."/>
            <person name="Yoshikawa S."/>
            <person name="Yamada K."/>
            <person name="Nakamura Y."/>
            <person name="Ichinomiya M."/>
            <person name="Sato N."/>
            <person name="Blanc-Mathieu R."/>
            <person name="Endo H."/>
            <person name="Kuwata A."/>
            <person name="Ogata H."/>
        </authorList>
    </citation>
    <scope>NUCLEOTIDE SEQUENCE [LARGE SCALE GENOMIC DNA]</scope>
</reference>
<keyword evidence="8" id="KW-1185">Reference proteome</keyword>
<keyword evidence="3" id="KW-0689">Ribosomal protein</keyword>
<evidence type="ECO:0000256" key="3">
    <source>
        <dbReference type="ARBA" id="ARBA00022980"/>
    </source>
</evidence>
<dbReference type="InterPro" id="IPR011035">
    <property type="entry name" value="Ribosomal_bL25/Gln-tRNA_synth"/>
</dbReference>
<dbReference type="PANTHER" id="PTHR33284:SF1">
    <property type="entry name" value="RIBOSOMAL PROTEIN L25_GLN-TRNA SYNTHETASE, ANTI-CODON-BINDING DOMAIN-CONTAINING PROTEIN"/>
    <property type="match status" value="1"/>
</dbReference>
<evidence type="ECO:0000313" key="7">
    <source>
        <dbReference type="EMBL" id="GMI28524.1"/>
    </source>
</evidence>
<dbReference type="EMBL" id="BRYA01000664">
    <property type="protein sequence ID" value="GMI28524.1"/>
    <property type="molecule type" value="Genomic_DNA"/>
</dbReference>
<evidence type="ECO:0008006" key="9">
    <source>
        <dbReference type="Google" id="ProtNLM"/>
    </source>
</evidence>
<protein>
    <recommendedName>
        <fullName evidence="9">50S ribosomal protein L25</fullName>
    </recommendedName>
</protein>
<name>A0A9W7FZ00_9STRA</name>
<dbReference type="InterPro" id="IPR020930">
    <property type="entry name" value="Ribosomal_uL5_bac-type"/>
</dbReference>
<dbReference type="InterPro" id="IPR020057">
    <property type="entry name" value="Ribosomal_bL25_b-dom"/>
</dbReference>
<dbReference type="GO" id="GO:0006412">
    <property type="term" value="P:translation"/>
    <property type="evidence" value="ECO:0007669"/>
    <property type="project" value="InterPro"/>
</dbReference>
<dbReference type="Pfam" id="PF01386">
    <property type="entry name" value="Ribosomal_L25p"/>
    <property type="match status" value="1"/>
</dbReference>
<organism evidence="7 8">
    <name type="scientific">Triparma columacea</name>
    <dbReference type="NCBI Taxonomy" id="722753"/>
    <lineage>
        <taxon>Eukaryota</taxon>
        <taxon>Sar</taxon>
        <taxon>Stramenopiles</taxon>
        <taxon>Ochrophyta</taxon>
        <taxon>Bolidophyceae</taxon>
        <taxon>Parmales</taxon>
        <taxon>Triparmaceae</taxon>
        <taxon>Triparma</taxon>
    </lineage>
</organism>
<dbReference type="InterPro" id="IPR020056">
    <property type="entry name" value="Rbsml_bL25/Gln-tRNA_synth_N"/>
</dbReference>
<dbReference type="GO" id="GO:0003735">
    <property type="term" value="F:structural constituent of ribosome"/>
    <property type="evidence" value="ECO:0007669"/>
    <property type="project" value="InterPro"/>
</dbReference>
<keyword evidence="4" id="KW-0687">Ribonucleoprotein</keyword>
<evidence type="ECO:0000256" key="1">
    <source>
        <dbReference type="ARBA" id="ARBA00022730"/>
    </source>
</evidence>
<evidence type="ECO:0000256" key="4">
    <source>
        <dbReference type="ARBA" id="ARBA00023274"/>
    </source>
</evidence>
<dbReference type="OrthoDB" id="193674at2759"/>
<dbReference type="Pfam" id="PF14693">
    <property type="entry name" value="Ribosomal_TL5_C"/>
    <property type="match status" value="1"/>
</dbReference>
<evidence type="ECO:0000313" key="8">
    <source>
        <dbReference type="Proteomes" id="UP001165065"/>
    </source>
</evidence>
<sequence>MYDANLTVLDNRKKEAINTYELDCKIRQEEDQGSRASRRLRRSGRVPGVIFGNNASDSIGGKLAPHNNRILITTCHDALLRELVKNKVPGGTALESRVYKMTVLDSYNPPQGPQVSAGDCISVIPRHLEMHPVHNEVVCLNFLRYWPGRVLKVPLRYSNEEESAALKRGAFVLKQNRFVDVTVEEGKEVPEYVEVDCAGLRLKDVVKRDRLILPEGCEWGKKVGEEFLVGTVFGRAKNMEGVAEA</sequence>
<dbReference type="PANTHER" id="PTHR33284">
    <property type="entry name" value="RIBOSOMAL PROTEIN L25/GLN-TRNA SYNTHETASE, ANTI-CODON-BINDING DOMAIN-CONTAINING PROTEIN"/>
    <property type="match status" value="1"/>
</dbReference>
<dbReference type="AlphaFoldDB" id="A0A9W7FZ00"/>
<evidence type="ECO:0000256" key="2">
    <source>
        <dbReference type="ARBA" id="ARBA00022884"/>
    </source>
</evidence>
<dbReference type="Gene3D" id="2.170.120.20">
    <property type="entry name" value="Ribosomal protein L25, beta domain"/>
    <property type="match status" value="1"/>
</dbReference>
<gene>
    <name evidence="7" type="ORF">TrCOL_g8328</name>
</gene>
<evidence type="ECO:0000259" key="5">
    <source>
        <dbReference type="Pfam" id="PF01386"/>
    </source>
</evidence>
<dbReference type="SUPFAM" id="SSF50715">
    <property type="entry name" value="Ribosomal protein L25-like"/>
    <property type="match status" value="1"/>
</dbReference>
<dbReference type="GO" id="GO:0022625">
    <property type="term" value="C:cytosolic large ribosomal subunit"/>
    <property type="evidence" value="ECO:0007669"/>
    <property type="project" value="TreeGrafter"/>
</dbReference>
<dbReference type="GO" id="GO:0008097">
    <property type="term" value="F:5S rRNA binding"/>
    <property type="evidence" value="ECO:0007669"/>
    <property type="project" value="TreeGrafter"/>
</dbReference>